<comment type="caution">
    <text evidence="1">The sequence shown here is derived from an EMBL/GenBank/DDBJ whole genome shotgun (WGS) entry which is preliminary data.</text>
</comment>
<organism evidence="1 2">
    <name type="scientific">Sphaerodactylus townsendi</name>
    <dbReference type="NCBI Taxonomy" id="933632"/>
    <lineage>
        <taxon>Eukaryota</taxon>
        <taxon>Metazoa</taxon>
        <taxon>Chordata</taxon>
        <taxon>Craniata</taxon>
        <taxon>Vertebrata</taxon>
        <taxon>Euteleostomi</taxon>
        <taxon>Lepidosauria</taxon>
        <taxon>Squamata</taxon>
        <taxon>Bifurcata</taxon>
        <taxon>Gekkota</taxon>
        <taxon>Sphaerodactylidae</taxon>
        <taxon>Sphaerodactylus</taxon>
    </lineage>
</organism>
<protein>
    <submittedName>
        <fullName evidence="1">Ribosomal RNA assembly protein krr1</fullName>
    </submittedName>
</protein>
<sequence>MEIFKCEHYQGTNKEGTYDYIQFTDTRQHINAGLDLIEGSMTVRTTKKTFDPYIIIRARDLIKLLARSVPFEQAIRVLEDDTACDIIKIGTLALELLTDCYIMVQGNTVSTLGPYSGLKEVRKVVVDTMKNIHPIYNIKTLMIKKELLKDPELRKQNWDRFLPKFKHKNLNKRKEPKKKTVKKEYTPFPPPQPESQIDKELASGEYFLKESQKKRKRVEETKAKQAEAISRRQEERNKAFIPPKEKPVVKPKKASAETKIDLEAIKEKIKKAKKKKLGAPPVEEVKLKIAADEKKKK</sequence>
<dbReference type="Proteomes" id="UP000827872">
    <property type="component" value="Linkage Group LG06"/>
</dbReference>
<keyword evidence="2" id="KW-1185">Reference proteome</keyword>
<evidence type="ECO:0000313" key="1">
    <source>
        <dbReference type="EMBL" id="KAH8007210.1"/>
    </source>
</evidence>
<proteinExistence type="predicted"/>
<name>A0ACB8FPJ8_9SAUR</name>
<reference evidence="1" key="1">
    <citation type="submission" date="2021-08" db="EMBL/GenBank/DDBJ databases">
        <title>The first chromosome-level gecko genome reveals the dynamic sex chromosomes of Neotropical dwarf geckos (Sphaerodactylidae: Sphaerodactylus).</title>
        <authorList>
            <person name="Pinto B.J."/>
            <person name="Keating S.E."/>
            <person name="Gamble T."/>
        </authorList>
    </citation>
    <scope>NUCLEOTIDE SEQUENCE</scope>
    <source>
        <strain evidence="1">TG3544</strain>
    </source>
</reference>
<gene>
    <name evidence="1" type="primary">KRR1</name>
    <name evidence="1" type="ORF">K3G42_018649</name>
</gene>
<dbReference type="EMBL" id="CM037619">
    <property type="protein sequence ID" value="KAH8007210.1"/>
    <property type="molecule type" value="Genomic_DNA"/>
</dbReference>
<accession>A0ACB8FPJ8</accession>
<evidence type="ECO:0000313" key="2">
    <source>
        <dbReference type="Proteomes" id="UP000827872"/>
    </source>
</evidence>